<dbReference type="EMBL" id="UGEB01000001">
    <property type="protein sequence ID" value="STK77069.1"/>
    <property type="molecule type" value="Genomic_DNA"/>
</dbReference>
<evidence type="ECO:0000313" key="2">
    <source>
        <dbReference type="EMBL" id="STK77069.1"/>
    </source>
</evidence>
<evidence type="ECO:0000256" key="1">
    <source>
        <dbReference type="SAM" id="MobiDB-lite"/>
    </source>
</evidence>
<feature type="region of interest" description="Disordered" evidence="1">
    <location>
        <begin position="84"/>
        <end position="104"/>
    </location>
</feature>
<name>A0A376ZT82_ECOLX</name>
<dbReference type="AlphaFoldDB" id="A0A376ZT82"/>
<organism evidence="2 3">
    <name type="scientific">Escherichia coli</name>
    <dbReference type="NCBI Taxonomy" id="562"/>
    <lineage>
        <taxon>Bacteria</taxon>
        <taxon>Pseudomonadati</taxon>
        <taxon>Pseudomonadota</taxon>
        <taxon>Gammaproteobacteria</taxon>
        <taxon>Enterobacterales</taxon>
        <taxon>Enterobacteriaceae</taxon>
        <taxon>Escherichia</taxon>
    </lineage>
</organism>
<protein>
    <submittedName>
        <fullName evidence="2">Integrase from prophage</fullName>
    </submittedName>
</protein>
<sequence>MGRPRKNKKDNVLPPRVRSNGYSYVWKPEGSTRSIGLGRVRKTSVAKVWQNYELEKAKLHNIMTVAKLWHMFMDSPAFTELAPEPKRLSTTSEGVADGIRKSAC</sequence>
<reference evidence="2 3" key="1">
    <citation type="submission" date="2018-06" db="EMBL/GenBank/DDBJ databases">
        <authorList>
            <consortium name="Pathogen Informatics"/>
            <person name="Doyle S."/>
        </authorList>
    </citation>
    <scope>NUCLEOTIDE SEQUENCE [LARGE SCALE GENOMIC DNA]</scope>
    <source>
        <strain evidence="2 3">NCTC8179</strain>
    </source>
</reference>
<evidence type="ECO:0000313" key="3">
    <source>
        <dbReference type="Proteomes" id="UP000255543"/>
    </source>
</evidence>
<dbReference type="Proteomes" id="UP000255543">
    <property type="component" value="Unassembled WGS sequence"/>
</dbReference>
<proteinExistence type="predicted"/>
<accession>A0A376ZT82</accession>
<gene>
    <name evidence="2" type="ORF">NCTC8179_02521</name>
</gene>